<dbReference type="SMART" id="SM00360">
    <property type="entry name" value="RRM"/>
    <property type="match status" value="1"/>
</dbReference>
<feature type="non-terminal residue" evidence="4">
    <location>
        <position position="1"/>
    </location>
</feature>
<reference evidence="5" key="1">
    <citation type="submission" date="2023-07" db="EMBL/GenBank/DDBJ databases">
        <title>Bird 10,000 Genomes (B10K) Project - Family phase.</title>
        <authorList>
            <person name="Zhang G."/>
        </authorList>
    </citation>
    <scope>NUCLEOTIDE SEQUENCE [LARGE SCALE GENOMIC DNA]</scope>
</reference>
<evidence type="ECO:0000313" key="5">
    <source>
        <dbReference type="Proteomes" id="UP000661971"/>
    </source>
</evidence>
<dbReference type="GO" id="GO:0007281">
    <property type="term" value="P:germ cell development"/>
    <property type="evidence" value="ECO:0007669"/>
    <property type="project" value="InterPro"/>
</dbReference>
<dbReference type="Pfam" id="PF00076">
    <property type="entry name" value="RRM_1"/>
    <property type="match status" value="1"/>
</dbReference>
<dbReference type="GO" id="GO:0003723">
    <property type="term" value="F:RNA binding"/>
    <property type="evidence" value="ECO:0007669"/>
    <property type="project" value="UniProtKB-UniRule"/>
</dbReference>
<dbReference type="EMBL" id="WBNA01000296">
    <property type="protein sequence ID" value="NXD15254.1"/>
    <property type="molecule type" value="Genomic_DNA"/>
</dbReference>
<sequence length="364" mass="40583">LPLQTWPDSINQVNKMALLTWVKETGIDLVQINGQRRYGGPPPGWVGDPPPAGSEVFIGKLPQDVYENTLIPLFQSVGKLYEFRLMMTFSGLNRGFAYAKYSNRRSAKMAVTALNNFEVQKGWSILVCKSTEKCELSMDGLATSLSRKHLEVLLQEAAEGILSITLYPSPYQKQAQLAVLKYSSHRAAAMAKKSLMEGNMRISEEDLRVEWLKPDLKQKLRCSEEKPLATWVPCGKCPGSPKQVHVPPSPVLGKALDLLDTLCWRRHLGTPLFFTKCVQANPDGWLRFWCQVVIPGYPLPLSGFTWVRQDVSGASGHDKAKDVLAMQVLRILGESSRRASPNPTSPHILERWEFGALLGRLGAN</sequence>
<dbReference type="InterPro" id="IPR012677">
    <property type="entry name" value="Nucleotide-bd_a/b_plait_sf"/>
</dbReference>
<evidence type="ECO:0000313" key="4">
    <source>
        <dbReference type="EMBL" id="NXD15254.1"/>
    </source>
</evidence>
<evidence type="ECO:0000259" key="3">
    <source>
        <dbReference type="PROSITE" id="PS50102"/>
    </source>
</evidence>
<dbReference type="CDD" id="cd20313">
    <property type="entry name" value="DSRM_DND1"/>
    <property type="match status" value="1"/>
</dbReference>
<dbReference type="Pfam" id="PF14709">
    <property type="entry name" value="DND1_DSRM"/>
    <property type="match status" value="1"/>
</dbReference>
<accession>A0A851TFT0</accession>
<dbReference type="CDD" id="cd12487">
    <property type="entry name" value="RRM1_DND1"/>
    <property type="match status" value="1"/>
</dbReference>
<organism evidence="4 5">
    <name type="scientific">Nothocercus nigrocapillus</name>
    <dbReference type="NCBI Taxonomy" id="1977171"/>
    <lineage>
        <taxon>Eukaryota</taxon>
        <taxon>Metazoa</taxon>
        <taxon>Chordata</taxon>
        <taxon>Craniata</taxon>
        <taxon>Vertebrata</taxon>
        <taxon>Euteleostomi</taxon>
        <taxon>Archelosauria</taxon>
        <taxon>Archosauria</taxon>
        <taxon>Dinosauria</taxon>
        <taxon>Saurischia</taxon>
        <taxon>Theropoda</taxon>
        <taxon>Coelurosauria</taxon>
        <taxon>Aves</taxon>
        <taxon>Palaeognathae</taxon>
        <taxon>Tinamiformes</taxon>
        <taxon>Tinamidae</taxon>
        <taxon>Nothocercus</taxon>
    </lineage>
</organism>
<dbReference type="InterPro" id="IPR035979">
    <property type="entry name" value="RBD_domain_sf"/>
</dbReference>
<dbReference type="InterPro" id="IPR044448">
    <property type="entry name" value="DND1_DSRM"/>
</dbReference>
<feature type="non-terminal residue" evidence="4">
    <location>
        <position position="364"/>
    </location>
</feature>
<dbReference type="AlphaFoldDB" id="A0A851TFT0"/>
<dbReference type="Gene3D" id="3.30.70.330">
    <property type="match status" value="2"/>
</dbReference>
<keyword evidence="5" id="KW-1185">Reference proteome</keyword>
<dbReference type="Proteomes" id="UP000661971">
    <property type="component" value="Unassembled WGS sequence"/>
</dbReference>
<dbReference type="InterPro" id="IPR000504">
    <property type="entry name" value="RRM_dom"/>
</dbReference>
<gene>
    <name evidence="4" type="primary">Dnd1</name>
    <name evidence="4" type="ORF">NOTNIG_R03846</name>
</gene>
<dbReference type="SUPFAM" id="SSF54928">
    <property type="entry name" value="RNA-binding domain, RBD"/>
    <property type="match status" value="1"/>
</dbReference>
<evidence type="ECO:0000256" key="2">
    <source>
        <dbReference type="PROSITE-ProRule" id="PRU00176"/>
    </source>
</evidence>
<dbReference type="PROSITE" id="PS50102">
    <property type="entry name" value="RRM"/>
    <property type="match status" value="1"/>
</dbReference>
<feature type="domain" description="RRM" evidence="3">
    <location>
        <begin position="54"/>
        <end position="132"/>
    </location>
</feature>
<name>A0A851TFT0_9AVES</name>
<comment type="caution">
    <text evidence="4">The sequence shown here is derived from an EMBL/GenBank/DDBJ whole genome shotgun (WGS) entry which is preliminary data.</text>
</comment>
<protein>
    <submittedName>
        <fullName evidence="4">DND1 protein</fullName>
    </submittedName>
</protein>
<proteinExistence type="predicted"/>
<dbReference type="PANTHER" id="PTHR21245">
    <property type="entry name" value="HETEROGENEOUS NUCLEAR RIBONUCLEOPROTEIN"/>
    <property type="match status" value="1"/>
</dbReference>
<keyword evidence="1 2" id="KW-0694">RNA-binding</keyword>
<dbReference type="InterPro" id="IPR034414">
    <property type="entry name" value="DND1_RRM1"/>
</dbReference>
<evidence type="ECO:0000256" key="1">
    <source>
        <dbReference type="ARBA" id="ARBA00022884"/>
    </source>
</evidence>